<evidence type="ECO:0000313" key="1">
    <source>
        <dbReference type="EMBL" id="QCC56465.1"/>
    </source>
</evidence>
<keyword evidence="1" id="KW-0614">Plasmid</keyword>
<organism evidence="1 2">
    <name type="scientific">Natronorubrum bangense</name>
    <dbReference type="NCBI Taxonomy" id="61858"/>
    <lineage>
        <taxon>Archaea</taxon>
        <taxon>Methanobacteriati</taxon>
        <taxon>Methanobacteriota</taxon>
        <taxon>Stenosarchaea group</taxon>
        <taxon>Halobacteria</taxon>
        <taxon>Halobacteriales</taxon>
        <taxon>Natrialbaceae</taxon>
        <taxon>Natronorubrum</taxon>
    </lineage>
</organism>
<sequence>MNVAIAGRNLSIEIDQPASGVFPVAISLIVDVDAVAMGHLQSGVSGGKSGKRLTLLTMIALTESLPRSGRLSPLEWLKQRWQTERG</sequence>
<accession>A0A4D6HSP1</accession>
<name>A0A4D6HSP1_9EURY</name>
<gene>
    <name evidence="1" type="ORF">DV706_18265</name>
</gene>
<protein>
    <submittedName>
        <fullName evidence="1">Uncharacterized protein</fullName>
    </submittedName>
</protein>
<dbReference type="Proteomes" id="UP000296822">
    <property type="component" value="Plasmid unnamed1"/>
</dbReference>
<dbReference type="AlphaFoldDB" id="A0A4D6HSP1"/>
<dbReference type="EMBL" id="CP031306">
    <property type="protein sequence ID" value="QCC56465.1"/>
    <property type="molecule type" value="Genomic_DNA"/>
</dbReference>
<proteinExistence type="predicted"/>
<dbReference type="KEGG" id="nbg:DV706_18265"/>
<evidence type="ECO:0000313" key="2">
    <source>
        <dbReference type="Proteomes" id="UP000296822"/>
    </source>
</evidence>
<geneLocation type="plasmid" evidence="1">
    <name>unnamed1</name>
</geneLocation>
<reference evidence="1 2" key="1">
    <citation type="journal article" date="2019" name="Nat. Commun.">
        <title>A new type of DNA phosphorothioation-based antiviral system in archaea.</title>
        <authorList>
            <person name="Xiong L."/>
            <person name="Liu S."/>
            <person name="Chen S."/>
            <person name="Xiao Y."/>
            <person name="Zhu B."/>
            <person name="Gao Y."/>
            <person name="Zhang Y."/>
            <person name="Chen B."/>
            <person name="Luo J."/>
            <person name="Deng Z."/>
            <person name="Chen X."/>
            <person name="Wang L."/>
            <person name="Chen S."/>
        </authorList>
    </citation>
    <scope>NUCLEOTIDE SEQUENCE [LARGE SCALE GENOMIC DNA]</scope>
    <source>
        <strain evidence="1 2">JCM 10635</strain>
        <plasmid evidence="1 2">unnamed1</plasmid>
    </source>
</reference>